<evidence type="ECO:0000313" key="8">
    <source>
        <dbReference type="Proteomes" id="UP000283644"/>
    </source>
</evidence>
<reference evidence="7 8" key="1">
    <citation type="submission" date="2018-09" db="EMBL/GenBank/DDBJ databases">
        <title>Genome sequencing of Nocardioides immobilis CCTCC AB 2017083 for comparison to Nocardioides silvaticus.</title>
        <authorList>
            <person name="Li C."/>
            <person name="Wang G."/>
        </authorList>
    </citation>
    <scope>NUCLEOTIDE SEQUENCE [LARGE SCALE GENOMIC DNA]</scope>
    <source>
        <strain evidence="7 8">CCTCC AB 2017083</strain>
    </source>
</reference>
<keyword evidence="8" id="KW-1185">Reference proteome</keyword>
<dbReference type="InterPro" id="IPR003171">
    <property type="entry name" value="Mehydrof_redctse-like"/>
</dbReference>
<dbReference type="SUPFAM" id="SSF51730">
    <property type="entry name" value="FAD-linked oxidoreductase"/>
    <property type="match status" value="1"/>
</dbReference>
<comment type="caution">
    <text evidence="7">The sequence shown here is derived from an EMBL/GenBank/DDBJ whole genome shotgun (WGS) entry which is preliminary data.</text>
</comment>
<keyword evidence="5 6" id="KW-0560">Oxidoreductase</keyword>
<dbReference type="GO" id="GO:0006555">
    <property type="term" value="P:methionine metabolic process"/>
    <property type="evidence" value="ECO:0007669"/>
    <property type="project" value="InterPro"/>
</dbReference>
<accession>A0A417XZP2</accession>
<dbReference type="InterPro" id="IPR029041">
    <property type="entry name" value="FAD-linked_oxidoreductase-like"/>
</dbReference>
<keyword evidence="3 6" id="KW-0285">Flavoprotein</keyword>
<evidence type="ECO:0000256" key="5">
    <source>
        <dbReference type="ARBA" id="ARBA00023002"/>
    </source>
</evidence>
<gene>
    <name evidence="7" type="ORF">D0Z08_17660</name>
</gene>
<dbReference type="UniPathway" id="UPA00193"/>
<comment type="cofactor">
    <cofactor evidence="1 6">
        <name>FAD</name>
        <dbReference type="ChEBI" id="CHEBI:57692"/>
    </cofactor>
</comment>
<dbReference type="AlphaFoldDB" id="A0A417XZP2"/>
<dbReference type="Pfam" id="PF02219">
    <property type="entry name" value="MTHFR"/>
    <property type="match status" value="1"/>
</dbReference>
<dbReference type="EMBL" id="QXGH01000021">
    <property type="protein sequence ID" value="RHW25860.1"/>
    <property type="molecule type" value="Genomic_DNA"/>
</dbReference>
<dbReference type="Gene3D" id="3.20.20.220">
    <property type="match status" value="1"/>
</dbReference>
<evidence type="ECO:0000256" key="4">
    <source>
        <dbReference type="ARBA" id="ARBA00022827"/>
    </source>
</evidence>
<evidence type="ECO:0000256" key="6">
    <source>
        <dbReference type="RuleBase" id="RU003862"/>
    </source>
</evidence>
<proteinExistence type="inferred from homology"/>
<sequence length="289" mass="31442">MTTEGRAPRLTRTRADVVRRLLANARFEVLPTARVEDAVATHLPPGRTVTVTASPSKGLEATLALTERLTARGYDVVPHLAARMITGRSELVEIADRLRASGVTTVFVPAGDADPVGSYAGALDLLDDLVAIGSPFPQVGITGYPESHPTIHDDVTVQTMWDKRQHATQIVSNLTFDPRVLTSWVRRVRARGVTTPILVGLPGPVDRTKLLSMATKIGVGESTKFLAKNRGVFARIAVPGGYDPLRLLNRAAGVLGDEQMNVCGLHLFTFNQVAETEAWRRAQLARWER</sequence>
<keyword evidence="4 6" id="KW-0274">FAD</keyword>
<comment type="pathway">
    <text evidence="2 6">One-carbon metabolism; tetrahydrofolate interconversion.</text>
</comment>
<name>A0A417XZP2_9ACTN</name>
<evidence type="ECO:0000313" key="7">
    <source>
        <dbReference type="EMBL" id="RHW25860.1"/>
    </source>
</evidence>
<dbReference type="GO" id="GO:0004489">
    <property type="term" value="F:methylenetetrahydrofolate reductase [NAD(P)H] activity"/>
    <property type="evidence" value="ECO:0007669"/>
    <property type="project" value="InterPro"/>
</dbReference>
<dbReference type="GO" id="GO:0035999">
    <property type="term" value="P:tetrahydrofolate interconversion"/>
    <property type="evidence" value="ECO:0007669"/>
    <property type="project" value="UniProtKB-UniPathway"/>
</dbReference>
<dbReference type="OrthoDB" id="9812555at2"/>
<organism evidence="7 8">
    <name type="scientific">Nocardioides immobilis</name>
    <dbReference type="NCBI Taxonomy" id="2049295"/>
    <lineage>
        <taxon>Bacteria</taxon>
        <taxon>Bacillati</taxon>
        <taxon>Actinomycetota</taxon>
        <taxon>Actinomycetes</taxon>
        <taxon>Propionibacteriales</taxon>
        <taxon>Nocardioidaceae</taxon>
        <taxon>Nocardioides</taxon>
    </lineage>
</organism>
<dbReference type="Proteomes" id="UP000283644">
    <property type="component" value="Unassembled WGS sequence"/>
</dbReference>
<evidence type="ECO:0000256" key="1">
    <source>
        <dbReference type="ARBA" id="ARBA00001974"/>
    </source>
</evidence>
<evidence type="ECO:0000256" key="2">
    <source>
        <dbReference type="ARBA" id="ARBA00004777"/>
    </source>
</evidence>
<protein>
    <recommendedName>
        <fullName evidence="6">Methylenetetrahydrofolate reductase</fullName>
    </recommendedName>
</protein>
<comment type="similarity">
    <text evidence="6">Belongs to the methylenetetrahydrofolate reductase family.</text>
</comment>
<dbReference type="RefSeq" id="WP_118926562.1">
    <property type="nucleotide sequence ID" value="NZ_QXGH01000021.1"/>
</dbReference>
<evidence type="ECO:0000256" key="3">
    <source>
        <dbReference type="ARBA" id="ARBA00022630"/>
    </source>
</evidence>